<dbReference type="EMBL" id="LTDM01000034">
    <property type="protein sequence ID" value="OLS02239.1"/>
    <property type="molecule type" value="Genomic_DNA"/>
</dbReference>
<comment type="caution">
    <text evidence="1">The sequence shown here is derived from an EMBL/GenBank/DDBJ whole genome shotgun (WGS) entry which is preliminary data.</text>
</comment>
<keyword evidence="2" id="KW-1185">Reference proteome</keyword>
<dbReference type="RefSeq" id="WP_158016504.1">
    <property type="nucleotide sequence ID" value="NZ_LTDM01000034.1"/>
</dbReference>
<gene>
    <name evidence="1" type="ORF">TICRE_17910</name>
</gene>
<sequence length="47" mass="5592">MYAYYLNKGHALDSLLSLSYVEKIFYVESMMYNIEQENEKTKAMFGK</sequence>
<organism evidence="1 2">
    <name type="scientific">Tissierella creatinophila DSM 6911</name>
    <dbReference type="NCBI Taxonomy" id="1123403"/>
    <lineage>
        <taxon>Bacteria</taxon>
        <taxon>Bacillati</taxon>
        <taxon>Bacillota</taxon>
        <taxon>Tissierellia</taxon>
        <taxon>Tissierellales</taxon>
        <taxon>Tissierellaceae</taxon>
        <taxon>Tissierella</taxon>
    </lineage>
</organism>
<name>A0A1U7M4U6_TISCR</name>
<protein>
    <submittedName>
        <fullName evidence="1">Uncharacterized protein</fullName>
    </submittedName>
</protein>
<evidence type="ECO:0000313" key="1">
    <source>
        <dbReference type="EMBL" id="OLS02239.1"/>
    </source>
</evidence>
<proteinExistence type="predicted"/>
<accession>A0A1U7M4U6</accession>
<evidence type="ECO:0000313" key="2">
    <source>
        <dbReference type="Proteomes" id="UP000186112"/>
    </source>
</evidence>
<dbReference type="AlphaFoldDB" id="A0A1U7M4U6"/>
<dbReference type="OrthoDB" id="3035544at2"/>
<dbReference type="Proteomes" id="UP000186112">
    <property type="component" value="Unassembled WGS sequence"/>
</dbReference>
<reference evidence="1 2" key="1">
    <citation type="submission" date="2016-02" db="EMBL/GenBank/DDBJ databases">
        <title>Genome sequence of Tissierella creatinophila DSM 6911.</title>
        <authorList>
            <person name="Poehlein A."/>
            <person name="Daniel R."/>
        </authorList>
    </citation>
    <scope>NUCLEOTIDE SEQUENCE [LARGE SCALE GENOMIC DNA]</scope>
    <source>
        <strain evidence="1 2">DSM 6911</strain>
    </source>
</reference>